<accession>A0AA39GKN5</accession>
<feature type="transmembrane region" description="Helical" evidence="5">
    <location>
        <begin position="401"/>
        <end position="424"/>
    </location>
</feature>
<dbReference type="GO" id="GO:0005886">
    <property type="term" value="C:plasma membrane"/>
    <property type="evidence" value="ECO:0007669"/>
    <property type="project" value="TreeGrafter"/>
</dbReference>
<name>A0AA39GKN5_SARSR</name>
<evidence type="ECO:0000256" key="3">
    <source>
        <dbReference type="ARBA" id="ARBA00022989"/>
    </source>
</evidence>
<dbReference type="EMBL" id="JAPDFR010000003">
    <property type="protein sequence ID" value="KAK0388408.1"/>
    <property type="molecule type" value="Genomic_DNA"/>
</dbReference>
<feature type="transmembrane region" description="Helical" evidence="5">
    <location>
        <begin position="20"/>
        <end position="44"/>
    </location>
</feature>
<gene>
    <name evidence="6" type="ORF">NLU13_4652</name>
</gene>
<reference evidence="6" key="1">
    <citation type="submission" date="2022-10" db="EMBL/GenBank/DDBJ databases">
        <title>Determination and structural analysis of whole genome sequence of Sarocladium strictum F4-1.</title>
        <authorList>
            <person name="Hu L."/>
            <person name="Jiang Y."/>
        </authorList>
    </citation>
    <scope>NUCLEOTIDE SEQUENCE</scope>
    <source>
        <strain evidence="6">F4-1</strain>
    </source>
</reference>
<keyword evidence="4 5" id="KW-0472">Membrane</keyword>
<feature type="transmembrane region" description="Helical" evidence="5">
    <location>
        <begin position="97"/>
        <end position="119"/>
    </location>
</feature>
<dbReference type="GO" id="GO:0005385">
    <property type="term" value="F:zinc ion transmembrane transporter activity"/>
    <property type="evidence" value="ECO:0007669"/>
    <property type="project" value="TreeGrafter"/>
</dbReference>
<protein>
    <submittedName>
        <fullName evidence="6">Uncharacterized protein</fullName>
    </submittedName>
</protein>
<dbReference type="InterPro" id="IPR003689">
    <property type="entry name" value="ZIP"/>
</dbReference>
<evidence type="ECO:0000313" key="7">
    <source>
        <dbReference type="Proteomes" id="UP001175261"/>
    </source>
</evidence>
<dbReference type="Pfam" id="PF02535">
    <property type="entry name" value="Zip"/>
    <property type="match status" value="2"/>
</dbReference>
<comment type="subcellular location">
    <subcellularLocation>
        <location evidence="1">Membrane</location>
        <topology evidence="1">Multi-pass membrane protein</topology>
    </subcellularLocation>
</comment>
<keyword evidence="7" id="KW-1185">Reference proteome</keyword>
<dbReference type="Proteomes" id="UP001175261">
    <property type="component" value="Unassembled WGS sequence"/>
</dbReference>
<keyword evidence="3 5" id="KW-1133">Transmembrane helix</keyword>
<feature type="transmembrane region" description="Helical" evidence="5">
    <location>
        <begin position="369"/>
        <end position="389"/>
    </location>
</feature>
<evidence type="ECO:0000256" key="5">
    <source>
        <dbReference type="SAM" id="Phobius"/>
    </source>
</evidence>
<evidence type="ECO:0000256" key="2">
    <source>
        <dbReference type="ARBA" id="ARBA00022692"/>
    </source>
</evidence>
<comment type="caution">
    <text evidence="6">The sequence shown here is derived from an EMBL/GenBank/DDBJ whole genome shotgun (WGS) entry which is preliminary data.</text>
</comment>
<evidence type="ECO:0000256" key="1">
    <source>
        <dbReference type="ARBA" id="ARBA00004141"/>
    </source>
</evidence>
<organism evidence="6 7">
    <name type="scientific">Sarocladium strictum</name>
    <name type="common">Black bundle disease fungus</name>
    <name type="synonym">Acremonium strictum</name>
    <dbReference type="NCBI Taxonomy" id="5046"/>
    <lineage>
        <taxon>Eukaryota</taxon>
        <taxon>Fungi</taxon>
        <taxon>Dikarya</taxon>
        <taxon>Ascomycota</taxon>
        <taxon>Pezizomycotina</taxon>
        <taxon>Sordariomycetes</taxon>
        <taxon>Hypocreomycetidae</taxon>
        <taxon>Hypocreales</taxon>
        <taxon>Sarocladiaceae</taxon>
        <taxon>Sarocladium</taxon>
    </lineage>
</organism>
<proteinExistence type="predicted"/>
<keyword evidence="2 5" id="KW-0812">Transmembrane</keyword>
<evidence type="ECO:0000256" key="4">
    <source>
        <dbReference type="ARBA" id="ARBA00023136"/>
    </source>
</evidence>
<dbReference type="PANTHER" id="PTHR11040:SF24">
    <property type="entry name" value="FE(2+) TRANSPORTER 3"/>
    <property type="match status" value="1"/>
</dbReference>
<sequence>MADEPKPQCGGGQVAGDYDVPLHVAGLFIVMFASILGAGFPVVVKKVPAVKVPQKVFFACKHFGTGVLVATAFVHLLPEAFGSLTDPCLPDVLIKDYPAMPGVIMMGAMFMLFTVELWLHGKTGGHSHGNPNGDITAAPRRSMIMGVNGMPAMTPPRPPRPDASLDYGENERATILDYEKAMAYQADMEKERYPYVTNPFDDPNNAVLPQSEMPAWFVVFYEQYVRQRLELMNMINRNNAKNEKEHRRMMESAREQARAVDAARAAGIENGKLQVPTINVSGPAAADFNFDLEEQPVDPEVLRKMSLNISLLEGGILFHSVFVGITVSLTVEGYLVLVIAIIFHQMFEGLGLGSRIAEVPYPKGSWRPWILVLAFGTTAPLGMGLGIGLNGTYDPDSAFGLILVGCFNAFSFGLLIWAALVDLLAEDFLSDEADRVMTSKSKKIAFCWVLLGAAGMAIIGAFA</sequence>
<dbReference type="PANTHER" id="PTHR11040">
    <property type="entry name" value="ZINC/IRON TRANSPORTER"/>
    <property type="match status" value="1"/>
</dbReference>
<dbReference type="AlphaFoldDB" id="A0AA39GKN5"/>
<evidence type="ECO:0000313" key="6">
    <source>
        <dbReference type="EMBL" id="KAK0388408.1"/>
    </source>
</evidence>
<feature type="transmembrane region" description="Helical" evidence="5">
    <location>
        <begin position="444"/>
        <end position="462"/>
    </location>
</feature>
<feature type="transmembrane region" description="Helical" evidence="5">
    <location>
        <begin position="56"/>
        <end position="77"/>
    </location>
</feature>